<comment type="caution">
    <text evidence="2">The sequence shown here is derived from an EMBL/GenBank/DDBJ whole genome shotgun (WGS) entry which is preliminary data.</text>
</comment>
<dbReference type="InterPro" id="IPR025419">
    <property type="entry name" value="DUF4142"/>
</dbReference>
<dbReference type="InterPro" id="IPR012347">
    <property type="entry name" value="Ferritin-like"/>
</dbReference>
<reference evidence="3" key="1">
    <citation type="journal article" date="2019" name="Int. J. Syst. Evol. Microbiol.">
        <title>The Global Catalogue of Microorganisms (GCM) 10K type strain sequencing project: providing services to taxonomists for standard genome sequencing and annotation.</title>
        <authorList>
            <consortium name="The Broad Institute Genomics Platform"/>
            <consortium name="The Broad Institute Genome Sequencing Center for Infectious Disease"/>
            <person name="Wu L."/>
            <person name="Ma J."/>
        </authorList>
    </citation>
    <scope>NUCLEOTIDE SEQUENCE [LARGE SCALE GENOMIC DNA]</scope>
    <source>
        <strain evidence="3">KCTC 42217</strain>
    </source>
</reference>
<feature type="domain" description="DUF4142" evidence="1">
    <location>
        <begin position="24"/>
        <end position="75"/>
    </location>
</feature>
<gene>
    <name evidence="2" type="ORF">ACFSJU_12820</name>
</gene>
<evidence type="ECO:0000313" key="3">
    <source>
        <dbReference type="Proteomes" id="UP001597387"/>
    </source>
</evidence>
<proteinExistence type="predicted"/>
<evidence type="ECO:0000313" key="2">
    <source>
        <dbReference type="EMBL" id="MFD2163281.1"/>
    </source>
</evidence>
<keyword evidence="3" id="KW-1185">Reference proteome</keyword>
<protein>
    <submittedName>
        <fullName evidence="2">DUF4142 domain-containing protein</fullName>
    </submittedName>
</protein>
<dbReference type="RefSeq" id="WP_255901141.1">
    <property type="nucleotide sequence ID" value="NZ_JAFMZO010000002.1"/>
</dbReference>
<dbReference type="Pfam" id="PF13628">
    <property type="entry name" value="DUF4142"/>
    <property type="match status" value="1"/>
</dbReference>
<dbReference type="Proteomes" id="UP001597387">
    <property type="component" value="Unassembled WGS sequence"/>
</dbReference>
<evidence type="ECO:0000259" key="1">
    <source>
        <dbReference type="Pfam" id="PF13628"/>
    </source>
</evidence>
<accession>A0ABW4ZN58</accession>
<dbReference type="Gene3D" id="1.20.1260.10">
    <property type="match status" value="1"/>
</dbReference>
<sequence>MHQLHCCWQGLLQLAHQHEREQVPAFDLQYMRMMLQDHQQAIELLTAASQSTDPEVRAYALKTLPAKSHFNHARSVHNRAY</sequence>
<organism evidence="2 3">
    <name type="scientific">Paradesertivirga mongoliensis</name>
    <dbReference type="NCBI Taxonomy" id="2100740"/>
    <lineage>
        <taxon>Bacteria</taxon>
        <taxon>Pseudomonadati</taxon>
        <taxon>Bacteroidota</taxon>
        <taxon>Sphingobacteriia</taxon>
        <taxon>Sphingobacteriales</taxon>
        <taxon>Sphingobacteriaceae</taxon>
        <taxon>Paradesertivirga</taxon>
    </lineage>
</organism>
<dbReference type="EMBL" id="JBHUHZ010000002">
    <property type="protein sequence ID" value="MFD2163281.1"/>
    <property type="molecule type" value="Genomic_DNA"/>
</dbReference>
<name>A0ABW4ZN58_9SPHI</name>